<comment type="caution">
    <text evidence="1">The sequence shown here is derived from an EMBL/GenBank/DDBJ whole genome shotgun (WGS) entry which is preliminary data.</text>
</comment>
<accession>A0A951P942</accession>
<sequence length="58" mass="6675">MVMVLPVDDEFVEVNFQGSWIAQNQATHEGMFLSVMAEQPERSYQLWQMSKAKLLTLA</sequence>
<gene>
    <name evidence="1" type="ORF">KME07_05385</name>
</gene>
<reference evidence="1" key="1">
    <citation type="submission" date="2021-05" db="EMBL/GenBank/DDBJ databases">
        <authorList>
            <person name="Pietrasiak N."/>
            <person name="Ward R."/>
            <person name="Stajich J.E."/>
            <person name="Kurbessoian T."/>
        </authorList>
    </citation>
    <scope>NUCLEOTIDE SEQUENCE</scope>
    <source>
        <strain evidence="1">GSE-TBD4-15B</strain>
    </source>
</reference>
<proteinExistence type="predicted"/>
<reference evidence="1" key="2">
    <citation type="journal article" date="2022" name="Microbiol. Resour. Announc.">
        <title>Metagenome Sequencing to Explore Phylogenomics of Terrestrial Cyanobacteria.</title>
        <authorList>
            <person name="Ward R.D."/>
            <person name="Stajich J.E."/>
            <person name="Johansen J.R."/>
            <person name="Huntemann M."/>
            <person name="Clum A."/>
            <person name="Foster B."/>
            <person name="Foster B."/>
            <person name="Roux S."/>
            <person name="Palaniappan K."/>
            <person name="Varghese N."/>
            <person name="Mukherjee S."/>
            <person name="Reddy T.B.K."/>
            <person name="Daum C."/>
            <person name="Copeland A."/>
            <person name="Chen I.A."/>
            <person name="Ivanova N.N."/>
            <person name="Kyrpides N.C."/>
            <person name="Shapiro N."/>
            <person name="Eloe-Fadrosh E.A."/>
            <person name="Pietrasiak N."/>
        </authorList>
    </citation>
    <scope>NUCLEOTIDE SEQUENCE</scope>
    <source>
        <strain evidence="1">GSE-TBD4-15B</strain>
    </source>
</reference>
<evidence type="ECO:0000313" key="2">
    <source>
        <dbReference type="Proteomes" id="UP000707356"/>
    </source>
</evidence>
<organism evidence="1 2">
    <name type="scientific">Pegethrix bostrychoides GSE-TBD4-15B</name>
    <dbReference type="NCBI Taxonomy" id="2839662"/>
    <lineage>
        <taxon>Bacteria</taxon>
        <taxon>Bacillati</taxon>
        <taxon>Cyanobacteriota</taxon>
        <taxon>Cyanophyceae</taxon>
        <taxon>Oculatellales</taxon>
        <taxon>Oculatellaceae</taxon>
        <taxon>Pegethrix</taxon>
    </lineage>
</organism>
<dbReference type="EMBL" id="JAHHHV010000023">
    <property type="protein sequence ID" value="MBW4464860.1"/>
    <property type="molecule type" value="Genomic_DNA"/>
</dbReference>
<dbReference type="Proteomes" id="UP000707356">
    <property type="component" value="Unassembled WGS sequence"/>
</dbReference>
<evidence type="ECO:0000313" key="1">
    <source>
        <dbReference type="EMBL" id="MBW4464860.1"/>
    </source>
</evidence>
<name>A0A951P942_9CYAN</name>
<dbReference type="AlphaFoldDB" id="A0A951P942"/>
<protein>
    <submittedName>
        <fullName evidence="1">Uncharacterized protein</fullName>
    </submittedName>
</protein>